<keyword evidence="1" id="KW-0378">Hydrolase</keyword>
<gene>
    <name evidence="5" type="ORF">PAA8504_04338</name>
</gene>
<dbReference type="InterPro" id="IPR000073">
    <property type="entry name" value="AB_hydrolase_1"/>
</dbReference>
<evidence type="ECO:0000256" key="2">
    <source>
        <dbReference type="ARBA" id="ARBA00038115"/>
    </source>
</evidence>
<reference evidence="5 6" key="1">
    <citation type="submission" date="2018-03" db="EMBL/GenBank/DDBJ databases">
        <authorList>
            <person name="Keele B.F."/>
        </authorList>
    </citation>
    <scope>NUCLEOTIDE SEQUENCE [LARGE SCALE GENOMIC DNA]</scope>
    <source>
        <strain evidence="5 6">CECT 8504</strain>
    </source>
</reference>
<dbReference type="GO" id="GO:0052689">
    <property type="term" value="F:carboxylic ester hydrolase activity"/>
    <property type="evidence" value="ECO:0007669"/>
    <property type="project" value="UniProtKB-ARBA"/>
</dbReference>
<evidence type="ECO:0000313" key="6">
    <source>
        <dbReference type="Proteomes" id="UP000244912"/>
    </source>
</evidence>
<name>A0A2R8C2D9_9RHOB</name>
<organism evidence="5 6">
    <name type="scientific">Palleronia abyssalis</name>
    <dbReference type="NCBI Taxonomy" id="1501240"/>
    <lineage>
        <taxon>Bacteria</taxon>
        <taxon>Pseudomonadati</taxon>
        <taxon>Pseudomonadota</taxon>
        <taxon>Alphaproteobacteria</taxon>
        <taxon>Rhodobacterales</taxon>
        <taxon>Roseobacteraceae</taxon>
        <taxon>Palleronia</taxon>
    </lineage>
</organism>
<dbReference type="RefSeq" id="WP_108896156.1">
    <property type="nucleotide sequence ID" value="NZ_ONZF01000023.1"/>
</dbReference>
<feature type="domain" description="AB hydrolase-1" evidence="4">
    <location>
        <begin position="75"/>
        <end position="168"/>
    </location>
</feature>
<keyword evidence="6" id="KW-1185">Reference proteome</keyword>
<dbReference type="Gene3D" id="3.40.50.1820">
    <property type="entry name" value="alpha/beta hydrolase"/>
    <property type="match status" value="1"/>
</dbReference>
<dbReference type="EMBL" id="ONZF01000023">
    <property type="protein sequence ID" value="SPJ26476.1"/>
    <property type="molecule type" value="Genomic_DNA"/>
</dbReference>
<sequence length="333" mass="34740">MRFFAILALLAAPAFAAPGYDLRTLDMAHWDAPVSVHIWYPAADPVATTEPLGRNAMFAGTEVIPGAAPAPGPHPVIVLSHGSGGSGDKIGWLAGPLAEDGWIVAAPNHPGTTSGDSLPERIVMPWERTADMRAILDELAEDAPGRAAEGAVAMGFSLGGHTALRLAGARASKEAFLTYCDRNPDTLDCGWFARNGLDLGTIDAARYEAFDGDARIRAAVAIDPALSAAMTEESLNSIEVPVLTVGMGAPGTLAEGVDAAPLAASVSMARHVNVEGGVHFSMLGACRRMGKIVIGIMEDEPICADPLRPRAEVQAEVLREVRVFLIGLPAAPD</sequence>
<dbReference type="InterPro" id="IPR050261">
    <property type="entry name" value="FrsA_esterase"/>
</dbReference>
<proteinExistence type="inferred from homology"/>
<evidence type="ECO:0000259" key="4">
    <source>
        <dbReference type="Pfam" id="PF00561"/>
    </source>
</evidence>
<dbReference type="AlphaFoldDB" id="A0A2R8C2D9"/>
<feature type="signal peptide" evidence="3">
    <location>
        <begin position="1"/>
        <end position="16"/>
    </location>
</feature>
<dbReference type="SUPFAM" id="SSF53474">
    <property type="entry name" value="alpha/beta-Hydrolases"/>
    <property type="match status" value="1"/>
</dbReference>
<keyword evidence="3" id="KW-0732">Signal</keyword>
<dbReference type="Proteomes" id="UP000244912">
    <property type="component" value="Unassembled WGS sequence"/>
</dbReference>
<evidence type="ECO:0000256" key="1">
    <source>
        <dbReference type="ARBA" id="ARBA00022801"/>
    </source>
</evidence>
<evidence type="ECO:0000256" key="3">
    <source>
        <dbReference type="SAM" id="SignalP"/>
    </source>
</evidence>
<protein>
    <recommendedName>
        <fullName evidence="4">AB hydrolase-1 domain-containing protein</fullName>
    </recommendedName>
</protein>
<comment type="similarity">
    <text evidence="2">Belongs to the AB hydrolase superfamily. FUS2 hydrolase family.</text>
</comment>
<dbReference type="PIRSF" id="PIRSF031982">
    <property type="entry name" value="UCP031982_abhydr"/>
    <property type="match status" value="1"/>
</dbReference>
<feature type="chain" id="PRO_5015337377" description="AB hydrolase-1 domain-containing protein" evidence="3">
    <location>
        <begin position="17"/>
        <end position="333"/>
    </location>
</feature>
<dbReference type="InterPro" id="IPR029058">
    <property type="entry name" value="AB_hydrolase_fold"/>
</dbReference>
<accession>A0A2R8C2D9</accession>
<dbReference type="Pfam" id="PF00561">
    <property type="entry name" value="Abhydrolase_1"/>
    <property type="match status" value="1"/>
</dbReference>
<dbReference type="PANTHER" id="PTHR22946">
    <property type="entry name" value="DIENELACTONE HYDROLASE DOMAIN-CONTAINING PROTEIN-RELATED"/>
    <property type="match status" value="1"/>
</dbReference>
<dbReference type="PANTHER" id="PTHR22946:SF9">
    <property type="entry name" value="POLYKETIDE TRANSFERASE AF380"/>
    <property type="match status" value="1"/>
</dbReference>
<dbReference type="OrthoDB" id="9814760at2"/>
<evidence type="ECO:0000313" key="5">
    <source>
        <dbReference type="EMBL" id="SPJ26476.1"/>
    </source>
</evidence>
<dbReference type="InterPro" id="IPR016986">
    <property type="entry name" value="UCP031982_abhydr"/>
</dbReference>